<evidence type="ECO:0000256" key="2">
    <source>
        <dbReference type="ARBA" id="ARBA00022801"/>
    </source>
</evidence>
<dbReference type="AlphaFoldDB" id="A0A2C9L540"/>
<keyword evidence="1" id="KW-0479">Metal-binding</keyword>
<dbReference type="Proteomes" id="UP000076420">
    <property type="component" value="Unassembled WGS sequence"/>
</dbReference>
<dbReference type="PANTHER" id="PTHR46112">
    <property type="entry name" value="AMINOPEPTIDASE"/>
    <property type="match status" value="1"/>
</dbReference>
<gene>
    <name evidence="4" type="primary">106077115</name>
</gene>
<feature type="domain" description="Peptidase M24" evidence="3">
    <location>
        <begin position="2"/>
        <end position="196"/>
    </location>
</feature>
<dbReference type="EnsemblMetazoa" id="BGLB027134-RA">
    <property type="protein sequence ID" value="BGLB027134-PA"/>
    <property type="gene ID" value="BGLB027134"/>
</dbReference>
<dbReference type="Gene3D" id="3.90.230.10">
    <property type="entry name" value="Creatinase/methionine aminopeptidase superfamily"/>
    <property type="match status" value="1"/>
</dbReference>
<evidence type="ECO:0000256" key="1">
    <source>
        <dbReference type="ARBA" id="ARBA00022723"/>
    </source>
</evidence>
<dbReference type="InterPro" id="IPR001131">
    <property type="entry name" value="Peptidase_M24B_aminopep-P_CS"/>
</dbReference>
<dbReference type="PANTHER" id="PTHR46112:SF3">
    <property type="entry name" value="AMINOPEPTIDASE YPDF"/>
    <property type="match status" value="1"/>
</dbReference>
<dbReference type="Pfam" id="PF00557">
    <property type="entry name" value="Peptidase_M24"/>
    <property type="match status" value="1"/>
</dbReference>
<dbReference type="InterPro" id="IPR000994">
    <property type="entry name" value="Pept_M24"/>
</dbReference>
<evidence type="ECO:0000259" key="3">
    <source>
        <dbReference type="Pfam" id="PF00557"/>
    </source>
</evidence>
<dbReference type="STRING" id="6526.A0A2C9L540"/>
<dbReference type="InterPro" id="IPR050659">
    <property type="entry name" value="Peptidase_M24B"/>
</dbReference>
<keyword evidence="2" id="KW-0378">Hydrolase</keyword>
<sequence length="205" mass="22419">MALEKVKPFIKEGISEKELDAKLEYEIRMLGAEKSSFDAIIASGYRGALPHGRASNKIIKNGELITFDFGAIYNGYCSDITRTLHVGEVTDPKLLEIEAVLIEAQRLGKLAVKPGVSTFEVDKVCRDYISEKGYGKYFTHSTGHGLGIEVHEAPGVSFNKSVETILEPGMVITVEPGIYIEGFGGIRIEDDILVTENGHEVLSSI</sequence>
<organism evidence="4 5">
    <name type="scientific">Biomphalaria glabrata</name>
    <name type="common">Bloodfluke planorb</name>
    <name type="synonym">Freshwater snail</name>
    <dbReference type="NCBI Taxonomy" id="6526"/>
    <lineage>
        <taxon>Eukaryota</taxon>
        <taxon>Metazoa</taxon>
        <taxon>Spiralia</taxon>
        <taxon>Lophotrochozoa</taxon>
        <taxon>Mollusca</taxon>
        <taxon>Gastropoda</taxon>
        <taxon>Heterobranchia</taxon>
        <taxon>Euthyneura</taxon>
        <taxon>Panpulmonata</taxon>
        <taxon>Hygrophila</taxon>
        <taxon>Lymnaeoidea</taxon>
        <taxon>Planorbidae</taxon>
        <taxon>Biomphalaria</taxon>
    </lineage>
</organism>
<name>A0A2C9L540_BIOGL</name>
<protein>
    <recommendedName>
        <fullName evidence="3">Peptidase M24 domain-containing protein</fullName>
    </recommendedName>
</protein>
<dbReference type="CDD" id="cd01092">
    <property type="entry name" value="APP-like"/>
    <property type="match status" value="1"/>
</dbReference>
<dbReference type="GO" id="GO:0016787">
    <property type="term" value="F:hydrolase activity"/>
    <property type="evidence" value="ECO:0007669"/>
    <property type="project" value="UniProtKB-KW"/>
</dbReference>
<evidence type="ECO:0000313" key="5">
    <source>
        <dbReference type="Proteomes" id="UP000076420"/>
    </source>
</evidence>
<dbReference type="InterPro" id="IPR001714">
    <property type="entry name" value="Pept_M24_MAP"/>
</dbReference>
<dbReference type="PRINTS" id="PR00599">
    <property type="entry name" value="MAPEPTIDASE"/>
</dbReference>
<dbReference type="VEuPathDB" id="VectorBase:BGLB027134"/>
<dbReference type="SUPFAM" id="SSF55920">
    <property type="entry name" value="Creatinase/aminopeptidase"/>
    <property type="match status" value="1"/>
</dbReference>
<dbReference type="InterPro" id="IPR036005">
    <property type="entry name" value="Creatinase/aminopeptidase-like"/>
</dbReference>
<reference evidence="4" key="1">
    <citation type="submission" date="2020-05" db="UniProtKB">
        <authorList>
            <consortium name="EnsemblMetazoa"/>
        </authorList>
    </citation>
    <scope>IDENTIFICATION</scope>
    <source>
        <strain evidence="4">BB02</strain>
    </source>
</reference>
<evidence type="ECO:0000313" key="4">
    <source>
        <dbReference type="EnsemblMetazoa" id="BGLB027134-PA"/>
    </source>
</evidence>
<proteinExistence type="predicted"/>
<dbReference type="PROSITE" id="PS00491">
    <property type="entry name" value="PROLINE_PEPTIDASE"/>
    <property type="match status" value="1"/>
</dbReference>
<accession>A0A2C9L540</accession>
<dbReference type="GO" id="GO:0046872">
    <property type="term" value="F:metal ion binding"/>
    <property type="evidence" value="ECO:0007669"/>
    <property type="project" value="UniProtKB-KW"/>
</dbReference>